<gene>
    <name evidence="1" type="ORF">DPMN_051482</name>
</gene>
<protein>
    <submittedName>
        <fullName evidence="1">Uncharacterized protein</fullName>
    </submittedName>
</protein>
<keyword evidence="2" id="KW-1185">Reference proteome</keyword>
<reference evidence="1" key="1">
    <citation type="journal article" date="2019" name="bioRxiv">
        <title>The Genome of the Zebra Mussel, Dreissena polymorpha: A Resource for Invasive Species Research.</title>
        <authorList>
            <person name="McCartney M.A."/>
            <person name="Auch B."/>
            <person name="Kono T."/>
            <person name="Mallez S."/>
            <person name="Zhang Y."/>
            <person name="Obille A."/>
            <person name="Becker A."/>
            <person name="Abrahante J.E."/>
            <person name="Garbe J."/>
            <person name="Badalamenti J.P."/>
            <person name="Herman A."/>
            <person name="Mangelson H."/>
            <person name="Liachko I."/>
            <person name="Sullivan S."/>
            <person name="Sone E.D."/>
            <person name="Koren S."/>
            <person name="Silverstein K.A.T."/>
            <person name="Beckman K.B."/>
            <person name="Gohl D.M."/>
        </authorList>
    </citation>
    <scope>NUCLEOTIDE SEQUENCE</scope>
    <source>
        <strain evidence="1">Duluth1</strain>
        <tissue evidence="1">Whole animal</tissue>
    </source>
</reference>
<reference evidence="1" key="2">
    <citation type="submission" date="2020-11" db="EMBL/GenBank/DDBJ databases">
        <authorList>
            <person name="McCartney M.A."/>
            <person name="Auch B."/>
            <person name="Kono T."/>
            <person name="Mallez S."/>
            <person name="Becker A."/>
            <person name="Gohl D.M."/>
            <person name="Silverstein K.A.T."/>
            <person name="Koren S."/>
            <person name="Bechman K.B."/>
            <person name="Herman A."/>
            <person name="Abrahante J.E."/>
            <person name="Garbe J."/>
        </authorList>
    </citation>
    <scope>NUCLEOTIDE SEQUENCE</scope>
    <source>
        <strain evidence="1">Duluth1</strain>
        <tissue evidence="1">Whole animal</tissue>
    </source>
</reference>
<organism evidence="1 2">
    <name type="scientific">Dreissena polymorpha</name>
    <name type="common">Zebra mussel</name>
    <name type="synonym">Mytilus polymorpha</name>
    <dbReference type="NCBI Taxonomy" id="45954"/>
    <lineage>
        <taxon>Eukaryota</taxon>
        <taxon>Metazoa</taxon>
        <taxon>Spiralia</taxon>
        <taxon>Lophotrochozoa</taxon>
        <taxon>Mollusca</taxon>
        <taxon>Bivalvia</taxon>
        <taxon>Autobranchia</taxon>
        <taxon>Heteroconchia</taxon>
        <taxon>Euheterodonta</taxon>
        <taxon>Imparidentia</taxon>
        <taxon>Neoheterodontei</taxon>
        <taxon>Myida</taxon>
        <taxon>Dreissenoidea</taxon>
        <taxon>Dreissenidae</taxon>
        <taxon>Dreissena</taxon>
    </lineage>
</organism>
<evidence type="ECO:0000313" key="2">
    <source>
        <dbReference type="Proteomes" id="UP000828390"/>
    </source>
</evidence>
<comment type="caution">
    <text evidence="1">The sequence shown here is derived from an EMBL/GenBank/DDBJ whole genome shotgun (WGS) entry which is preliminary data.</text>
</comment>
<dbReference type="AlphaFoldDB" id="A0A9D4HNC6"/>
<dbReference type="Pfam" id="PF08477">
    <property type="entry name" value="Roc"/>
    <property type="match status" value="1"/>
</dbReference>
<proteinExistence type="predicted"/>
<evidence type="ECO:0000313" key="1">
    <source>
        <dbReference type="EMBL" id="KAH3725634.1"/>
    </source>
</evidence>
<dbReference type="EMBL" id="JAIWYP010000012">
    <property type="protein sequence ID" value="KAH3725634.1"/>
    <property type="molecule type" value="Genomic_DNA"/>
</dbReference>
<dbReference type="Gene3D" id="3.40.50.300">
    <property type="entry name" value="P-loop containing nucleotide triphosphate hydrolases"/>
    <property type="match status" value="1"/>
</dbReference>
<name>A0A9D4HNC6_DREPO</name>
<accession>A0A9D4HNC6</accession>
<dbReference type="InterPro" id="IPR027417">
    <property type="entry name" value="P-loop_NTPase"/>
</dbReference>
<dbReference type="Proteomes" id="UP000828390">
    <property type="component" value="Unassembled WGS sequence"/>
</dbReference>
<sequence length="158" mass="17978">MESAFQNLSLNTNSATVSTDDTDSIDGLPVTEQMDADVSNKQMQTEPGQMHNIRNYCEQHEKDEFEQDCLSLVQNMNDNKDELLKDSNVPIERIETEITVSVWDFEGQTLYYSTHQSFLNQRSIYLVLMDMTKSLKDNVKESDGSGILCGLVTECTYL</sequence>